<evidence type="ECO:0000256" key="1">
    <source>
        <dbReference type="ARBA" id="ARBA00023015"/>
    </source>
</evidence>
<dbReference type="RefSeq" id="WP_284292642.1">
    <property type="nucleotide sequence ID" value="NZ_BSUK01000001.1"/>
</dbReference>
<dbReference type="Pfam" id="PF00356">
    <property type="entry name" value="LacI"/>
    <property type="match status" value="1"/>
</dbReference>
<organism evidence="6 7">
    <name type="scientific">Luteimicrobium album</name>
    <dbReference type="NCBI Taxonomy" id="1054550"/>
    <lineage>
        <taxon>Bacteria</taxon>
        <taxon>Bacillati</taxon>
        <taxon>Actinomycetota</taxon>
        <taxon>Actinomycetes</taxon>
        <taxon>Micrococcales</taxon>
        <taxon>Luteimicrobium</taxon>
    </lineage>
</organism>
<dbReference type="InterPro" id="IPR000843">
    <property type="entry name" value="HTH_LacI"/>
</dbReference>
<evidence type="ECO:0000256" key="3">
    <source>
        <dbReference type="ARBA" id="ARBA00023163"/>
    </source>
</evidence>
<keyword evidence="3" id="KW-0804">Transcription</keyword>
<dbReference type="InterPro" id="IPR010982">
    <property type="entry name" value="Lambda_DNA-bd_dom_sf"/>
</dbReference>
<feature type="region of interest" description="Disordered" evidence="4">
    <location>
        <begin position="148"/>
        <end position="203"/>
    </location>
</feature>
<dbReference type="PROSITE" id="PS50932">
    <property type="entry name" value="HTH_LACI_2"/>
    <property type="match status" value="1"/>
</dbReference>
<dbReference type="SUPFAM" id="SSF47413">
    <property type="entry name" value="lambda repressor-like DNA-binding domains"/>
    <property type="match status" value="1"/>
</dbReference>
<dbReference type="InterPro" id="IPR001761">
    <property type="entry name" value="Peripla_BP/Lac1_sug-bd_dom"/>
</dbReference>
<dbReference type="SUPFAM" id="SSF53822">
    <property type="entry name" value="Periplasmic binding protein-like I"/>
    <property type="match status" value="1"/>
</dbReference>
<dbReference type="EMBL" id="BSUK01000001">
    <property type="protein sequence ID" value="GMA23672.1"/>
    <property type="molecule type" value="Genomic_DNA"/>
</dbReference>
<dbReference type="Proteomes" id="UP001157091">
    <property type="component" value="Unassembled WGS sequence"/>
</dbReference>
<evidence type="ECO:0000313" key="6">
    <source>
        <dbReference type="EMBL" id="GMA23672.1"/>
    </source>
</evidence>
<evidence type="ECO:0000259" key="5">
    <source>
        <dbReference type="PROSITE" id="PS50932"/>
    </source>
</evidence>
<dbReference type="CDD" id="cd01392">
    <property type="entry name" value="HTH_LacI"/>
    <property type="match status" value="1"/>
</dbReference>
<dbReference type="Gene3D" id="3.40.50.2300">
    <property type="match status" value="1"/>
</dbReference>
<feature type="compositionally biased region" description="Low complexity" evidence="4">
    <location>
        <begin position="148"/>
        <end position="201"/>
    </location>
</feature>
<evidence type="ECO:0000256" key="4">
    <source>
        <dbReference type="SAM" id="MobiDB-lite"/>
    </source>
</evidence>
<dbReference type="InterPro" id="IPR028082">
    <property type="entry name" value="Peripla_BP_I"/>
</dbReference>
<feature type="domain" description="HTH lacI-type" evidence="5">
    <location>
        <begin position="12"/>
        <end position="66"/>
    </location>
</feature>
<protein>
    <recommendedName>
        <fullName evidence="5">HTH lacI-type domain-containing protein</fullName>
    </recommendedName>
</protein>
<name>A0ABQ6I0A2_9MICO</name>
<dbReference type="SMART" id="SM00354">
    <property type="entry name" value="HTH_LACI"/>
    <property type="match status" value="1"/>
</dbReference>
<reference evidence="7" key="1">
    <citation type="journal article" date="2019" name="Int. J. Syst. Evol. Microbiol.">
        <title>The Global Catalogue of Microorganisms (GCM) 10K type strain sequencing project: providing services to taxonomists for standard genome sequencing and annotation.</title>
        <authorList>
            <consortium name="The Broad Institute Genomics Platform"/>
            <consortium name="The Broad Institute Genome Sequencing Center for Infectious Disease"/>
            <person name="Wu L."/>
            <person name="Ma J."/>
        </authorList>
    </citation>
    <scope>NUCLEOTIDE SEQUENCE [LARGE SCALE GENOMIC DNA]</scope>
    <source>
        <strain evidence="7">NBRC 106348</strain>
    </source>
</reference>
<proteinExistence type="predicted"/>
<accession>A0ABQ6I0A2</accession>
<dbReference type="PANTHER" id="PTHR30146">
    <property type="entry name" value="LACI-RELATED TRANSCRIPTIONAL REPRESSOR"/>
    <property type="match status" value="1"/>
</dbReference>
<keyword evidence="2" id="KW-0238">DNA-binding</keyword>
<dbReference type="Gene3D" id="1.10.260.40">
    <property type="entry name" value="lambda repressor-like DNA-binding domains"/>
    <property type="match status" value="1"/>
</dbReference>
<comment type="caution">
    <text evidence="6">The sequence shown here is derived from an EMBL/GenBank/DDBJ whole genome shotgun (WGS) entry which is preliminary data.</text>
</comment>
<dbReference type="Pfam" id="PF00532">
    <property type="entry name" value="Peripla_BP_1"/>
    <property type="match status" value="1"/>
</dbReference>
<evidence type="ECO:0000256" key="2">
    <source>
        <dbReference type="ARBA" id="ARBA00023125"/>
    </source>
</evidence>
<keyword evidence="1" id="KW-0805">Transcription regulation</keyword>
<keyword evidence="7" id="KW-1185">Reference proteome</keyword>
<sequence length="224" mass="24089">MVEAGRSVPRRVGIKDVARAAGVSITTVSHVLSDRRPVSRETRERVLAAIEELGYRPNAAAQSLITRRTNTIGLVIPDITNPFYPALAKGMLDVLDPAGYSLMIFSTDGDPEAEARVIDRMLGHGVDGLAFAGYQGYAGQLEKVVERGSLPSRSGSPRSYRASTSSVSTTVAAVGRRPSSFSARAVPRSPSSPARSRASARTACWGTRTRSPLRRWRSASCTWT</sequence>
<dbReference type="PANTHER" id="PTHR30146:SF109">
    <property type="entry name" value="HTH-TYPE TRANSCRIPTIONAL REGULATOR GALS"/>
    <property type="match status" value="1"/>
</dbReference>
<gene>
    <name evidence="6" type="ORF">GCM10025864_14310</name>
</gene>
<dbReference type="CDD" id="cd06267">
    <property type="entry name" value="PBP1_LacI_sugar_binding-like"/>
    <property type="match status" value="1"/>
</dbReference>
<dbReference type="PROSITE" id="PS00356">
    <property type="entry name" value="HTH_LACI_1"/>
    <property type="match status" value="1"/>
</dbReference>
<evidence type="ECO:0000313" key="7">
    <source>
        <dbReference type="Proteomes" id="UP001157091"/>
    </source>
</evidence>